<accession>D5TZS6</accession>
<name>D5TZS6_THEAM</name>
<dbReference type="AlphaFoldDB" id="D5TZS6"/>
<sequence>MTILEDLVEKIRSYASAQWKPLNDEDSRRLAEAVEKSSDVELLAEHGKALKYFDNSLVKESLYFNIYAVDSSSRVVETPYVFISVTTGSLLSRFTGKALDCPPISFITGAAMEACRFLTVIPNFQAPIGFEFDDRLKSFLYTENPVGIRYDHEYNKYVLLEETRLLTESYLVSKSLEDGLLEDSILLVDGPLLYPSTIEVSTPYSARFDVYKSSLEAINEDRHALWRSLRNRNTLAIGIVKRLYRSYYLSMCDPLGLGVSDINDEAYLSVLSRSVAAGEGLRPYFLGPLRIRTTLSSSSRVDRIAWYVGIPRRLYSSRTSLTLYTHYRVEVLGDLVDETVLKPVAYDSLNIGSLLPVSIIIADRRARRISSILTEYLVFSMGLDKSGFHQYLTI</sequence>
<gene>
    <name evidence="2" type="ordered locus">Tagg_0094</name>
</gene>
<dbReference type="eggNOG" id="arCOG00287">
    <property type="taxonomic scope" value="Archaea"/>
</dbReference>
<evidence type="ECO:0000313" key="2">
    <source>
        <dbReference type="EMBL" id="ADG90376.1"/>
    </source>
</evidence>
<reference evidence="2 3" key="1">
    <citation type="journal article" date="2010" name="Stand. Genomic Sci.">
        <title>Complete genome sequence of Thermosphaera aggregans type strain (M11TL).</title>
        <authorList>
            <person name="Spring S."/>
            <person name="Rachel R."/>
            <person name="Lapidus A."/>
            <person name="Davenport K."/>
            <person name="Tice H."/>
            <person name="Copeland A."/>
            <person name="Cheng J.F."/>
            <person name="Lucas S."/>
            <person name="Chen F."/>
            <person name="Nolan M."/>
            <person name="Bruce D."/>
            <person name="Goodwin L."/>
            <person name="Pitluck S."/>
            <person name="Ivanova N."/>
            <person name="Mavromatis K."/>
            <person name="Ovchinnikova G."/>
            <person name="Pati A."/>
            <person name="Chen A."/>
            <person name="Palaniappan K."/>
            <person name="Land M."/>
            <person name="Hauser L."/>
            <person name="Chang Y.J."/>
            <person name="Jeffries C.C."/>
            <person name="Brettin T."/>
            <person name="Detter J.C."/>
            <person name="Tapia R."/>
            <person name="Han C."/>
            <person name="Heimerl T."/>
            <person name="Weikl F."/>
            <person name="Brambilla E."/>
            <person name="Goker M."/>
            <person name="Bristow J."/>
            <person name="Eisen J.A."/>
            <person name="Markowitz V."/>
            <person name="Hugenholtz P."/>
            <person name="Kyrpides N.C."/>
            <person name="Klenk H.P."/>
        </authorList>
    </citation>
    <scope>NUCLEOTIDE SEQUENCE [LARGE SCALE GENOMIC DNA]</scope>
    <source>
        <strain evidence="3">DSM 11486 / M11TL</strain>
    </source>
</reference>
<dbReference type="Proteomes" id="UP000002376">
    <property type="component" value="Chromosome"/>
</dbReference>
<reference evidence="3" key="2">
    <citation type="journal article" date="2010" name="Stand. Genomic Sci.">
        <title>Complete genome sequence of Thermosphaera aggregans type strain (M11TLT).</title>
        <authorList>
            <person name="Spring S."/>
            <person name="Rachel R."/>
            <person name="Lapidus A."/>
            <person name="Davenport K."/>
            <person name="Tice H."/>
            <person name="Copeland A."/>
            <person name="Cheng J.-F."/>
            <person name="Lucas S."/>
            <person name="Chen F."/>
            <person name="Nolan M."/>
            <person name="Bruce D."/>
            <person name="Goodwin L."/>
            <person name="Pitluck S."/>
            <person name="Ivanova N."/>
            <person name="Mavromatis K."/>
            <person name="Ovchinnikova G."/>
            <person name="Pati A."/>
            <person name="Chen A."/>
            <person name="Palaniappan K."/>
            <person name="Land M."/>
            <person name="Hauser L."/>
            <person name="Chang Y.-J."/>
            <person name="Jeffries C.C."/>
            <person name="Brettin T."/>
            <person name="Detter J.C."/>
            <person name="Tapia R."/>
            <person name="Han C."/>
            <person name="Heimerl T."/>
            <person name="Weikl F."/>
            <person name="Brambilla E."/>
            <person name="Goker M."/>
            <person name="Bristow J."/>
            <person name="Eisen J.A."/>
            <person name="Markowitz V."/>
            <person name="Hugenholtz P."/>
            <person name="Kyrpides N.C."/>
            <person name="Klenk H.-P."/>
        </authorList>
    </citation>
    <scope>NUCLEOTIDE SEQUENCE [LARGE SCALE GENOMIC DNA]</scope>
    <source>
        <strain evidence="3">DSM 11486 / M11TL</strain>
    </source>
</reference>
<dbReference type="KEGG" id="tag:Tagg_0094"/>
<dbReference type="RefSeq" id="WP_013128969.1">
    <property type="nucleotide sequence ID" value="NC_014160.1"/>
</dbReference>
<organism evidence="2 3">
    <name type="scientific">Thermosphaera aggregans (strain DSM 11486 / M11TL)</name>
    <dbReference type="NCBI Taxonomy" id="633148"/>
    <lineage>
        <taxon>Archaea</taxon>
        <taxon>Thermoproteota</taxon>
        <taxon>Thermoprotei</taxon>
        <taxon>Desulfurococcales</taxon>
        <taxon>Desulfurococcaceae</taxon>
        <taxon>Thermosphaera</taxon>
    </lineage>
</organism>
<dbReference type="GeneID" id="9165103"/>
<feature type="domain" description="NurA" evidence="1">
    <location>
        <begin position="64"/>
        <end position="368"/>
    </location>
</feature>
<dbReference type="HOGENOM" id="CLU_680809_0_0_2"/>
<keyword evidence="3" id="KW-1185">Reference proteome</keyword>
<dbReference type="OrthoDB" id="43793at2157"/>
<dbReference type="SMART" id="SM00933">
    <property type="entry name" value="NurA"/>
    <property type="match status" value="1"/>
</dbReference>
<evidence type="ECO:0000313" key="3">
    <source>
        <dbReference type="Proteomes" id="UP000002376"/>
    </source>
</evidence>
<dbReference type="STRING" id="633148.Tagg_0094"/>
<reference key="3">
    <citation type="submission" date="2010-02" db="EMBL/GenBank/DDBJ databases">
        <title>Complete genome sequence of Thermosphaera aggregans type strain (M11TL).</title>
        <authorList>
            <consortium name="US DOE Joint Genome Institute (JGI-PGF)"/>
            <person name="Spring S."/>
            <person name="Lapidus A."/>
            <person name="Munk C."/>
            <person name="Schroeder M."/>
            <person name="Glavina Del Rio T."/>
            <person name="Tice H."/>
            <person name="Copeland A."/>
            <person name="Cheng J.-F."/>
            <person name="Lucas S."/>
            <person name="Chen F."/>
            <person name="Nolan M."/>
            <person name="Bruce D."/>
            <person name="Goodwin L."/>
            <person name="Pitluck S."/>
            <person name="Ivanova N."/>
            <person name="Mavromatis K."/>
            <person name="Ovchinnikova G."/>
            <person name="Pati A."/>
            <person name="Chen A."/>
            <person name="Palaniappan K."/>
            <person name="Land M."/>
            <person name="Hauser L."/>
            <person name="Chang Y.-J."/>
            <person name="Jeffries C.C."/>
            <person name="Brettin T."/>
            <person name="Detter J.C."/>
            <person name="Tapia R."/>
            <person name="Han C."/>
            <person name="Chain P."/>
            <person name="Heimerl T."/>
            <person name="Weik F."/>
            <person name="Goker M."/>
            <person name="Rachel R."/>
            <person name="Bristow J."/>
            <person name="Eisen J.A."/>
            <person name="Markowitz V."/>
            <person name="Hugenholtz P."/>
            <person name="Kyrpides N.C."/>
            <person name="Klenk H.-P."/>
        </authorList>
    </citation>
    <scope>NUCLEOTIDE SEQUENCE</scope>
    <source>
        <strain>DSM 11486</strain>
    </source>
</reference>
<dbReference type="Pfam" id="PF09376">
    <property type="entry name" value="NurA"/>
    <property type="match status" value="1"/>
</dbReference>
<protein>
    <submittedName>
        <fullName evidence="2">NurA domain protein</fullName>
    </submittedName>
</protein>
<dbReference type="InterPro" id="IPR018977">
    <property type="entry name" value="NurA_domain"/>
</dbReference>
<evidence type="ECO:0000259" key="1">
    <source>
        <dbReference type="SMART" id="SM00933"/>
    </source>
</evidence>
<dbReference type="EMBL" id="CP001939">
    <property type="protein sequence ID" value="ADG90376.1"/>
    <property type="molecule type" value="Genomic_DNA"/>
</dbReference>
<proteinExistence type="predicted"/>